<accession>A0ABV9NXV1</accession>
<dbReference type="PANTHER" id="PTHR30487:SF0">
    <property type="entry name" value="PREPILIN LEADER PEPTIDASE_N-METHYLTRANSFERASE-RELATED"/>
    <property type="match status" value="1"/>
</dbReference>
<organism evidence="4 5">
    <name type="scientific">Bacillus daqingensis</name>
    <dbReference type="NCBI Taxonomy" id="872396"/>
    <lineage>
        <taxon>Bacteria</taxon>
        <taxon>Bacillati</taxon>
        <taxon>Bacillota</taxon>
        <taxon>Bacilli</taxon>
        <taxon>Bacillales</taxon>
        <taxon>Bacillaceae</taxon>
        <taxon>Bacillus</taxon>
    </lineage>
</organism>
<name>A0ABV9NXV1_9BACI</name>
<feature type="transmembrane region" description="Helical" evidence="2">
    <location>
        <begin position="23"/>
        <end position="41"/>
    </location>
</feature>
<dbReference type="Pfam" id="PF01478">
    <property type="entry name" value="Peptidase_A24"/>
    <property type="match status" value="1"/>
</dbReference>
<evidence type="ECO:0000256" key="1">
    <source>
        <dbReference type="ARBA" id="ARBA00005801"/>
    </source>
</evidence>
<dbReference type="RefSeq" id="WP_377909872.1">
    <property type="nucleotide sequence ID" value="NZ_JBHSGK010000013.1"/>
</dbReference>
<keyword evidence="2" id="KW-1133">Transmembrane helix</keyword>
<dbReference type="InterPro" id="IPR050882">
    <property type="entry name" value="Prepilin_peptidase/N-MTase"/>
</dbReference>
<comment type="caution">
    <text evidence="4">The sequence shown here is derived from an EMBL/GenBank/DDBJ whole genome shotgun (WGS) entry which is preliminary data.</text>
</comment>
<keyword evidence="5" id="KW-1185">Reference proteome</keyword>
<dbReference type="EMBL" id="JBHSGK010000013">
    <property type="protein sequence ID" value="MFC4737270.1"/>
    <property type="molecule type" value="Genomic_DNA"/>
</dbReference>
<proteinExistence type="inferred from homology"/>
<dbReference type="Proteomes" id="UP001595896">
    <property type="component" value="Unassembled WGS sequence"/>
</dbReference>
<comment type="similarity">
    <text evidence="1">Belongs to the peptidase A24 family.</text>
</comment>
<feature type="domain" description="Prepilin type IV endopeptidase peptidase" evidence="3">
    <location>
        <begin position="4"/>
        <end position="107"/>
    </location>
</feature>
<feature type="transmembrane region" description="Helical" evidence="2">
    <location>
        <begin position="89"/>
        <end position="110"/>
    </location>
</feature>
<evidence type="ECO:0000256" key="2">
    <source>
        <dbReference type="SAM" id="Phobius"/>
    </source>
</evidence>
<feature type="transmembrane region" description="Helical" evidence="2">
    <location>
        <begin position="130"/>
        <end position="149"/>
    </location>
</feature>
<reference evidence="5" key="1">
    <citation type="journal article" date="2019" name="Int. J. Syst. Evol. Microbiol.">
        <title>The Global Catalogue of Microorganisms (GCM) 10K type strain sequencing project: providing services to taxonomists for standard genome sequencing and annotation.</title>
        <authorList>
            <consortium name="The Broad Institute Genomics Platform"/>
            <consortium name="The Broad Institute Genome Sequencing Center for Infectious Disease"/>
            <person name="Wu L."/>
            <person name="Ma J."/>
        </authorList>
    </citation>
    <scope>NUCLEOTIDE SEQUENCE [LARGE SCALE GENOMIC DNA]</scope>
    <source>
        <strain evidence="5">JCM 12165</strain>
    </source>
</reference>
<dbReference type="Gene3D" id="1.20.120.1220">
    <property type="match status" value="1"/>
</dbReference>
<dbReference type="InterPro" id="IPR000045">
    <property type="entry name" value="Prepilin_IV_endopep_pep"/>
</dbReference>
<gene>
    <name evidence="4" type="ORF">ACFO4L_11775</name>
</gene>
<evidence type="ECO:0000313" key="5">
    <source>
        <dbReference type="Proteomes" id="UP001595896"/>
    </source>
</evidence>
<protein>
    <submittedName>
        <fullName evidence="4">Prepilin peptidase</fullName>
    </submittedName>
</protein>
<feature type="transmembrane region" description="Helical" evidence="2">
    <location>
        <begin position="48"/>
        <end position="69"/>
    </location>
</feature>
<keyword evidence="2" id="KW-0812">Transmembrane</keyword>
<evidence type="ECO:0000259" key="3">
    <source>
        <dbReference type="Pfam" id="PF01478"/>
    </source>
</evidence>
<sequence length="151" mass="15731">MAILLLLSLTAVCVWTDLSDRKIYNNVLLPVLAAAFLLHGLQAGLSGFGYSFLGLFTGLGLLIIPYLLGGMGAGDVKLLGVIGALMGPAFVFDAFLYTALTGGLIALVIVSIRGRLFRAGWNGDRWLKAFPYGVPIAIGTLLALMTGGGTG</sequence>
<dbReference type="PANTHER" id="PTHR30487">
    <property type="entry name" value="TYPE 4 PREPILIN-LIKE PROTEINS LEADER PEPTIDE-PROCESSING ENZYME"/>
    <property type="match status" value="1"/>
</dbReference>
<evidence type="ECO:0000313" key="4">
    <source>
        <dbReference type="EMBL" id="MFC4737270.1"/>
    </source>
</evidence>
<keyword evidence="2" id="KW-0472">Membrane</keyword>